<evidence type="ECO:0000256" key="11">
    <source>
        <dbReference type="RuleBase" id="RU003750"/>
    </source>
</evidence>
<feature type="transmembrane region" description="Helical" evidence="13">
    <location>
        <begin position="121"/>
        <end position="141"/>
    </location>
</feature>
<dbReference type="Gene3D" id="1.20.120.1760">
    <property type="match status" value="1"/>
</dbReference>
<evidence type="ECO:0000256" key="3">
    <source>
        <dbReference type="ARBA" id="ARBA00022516"/>
    </source>
</evidence>
<dbReference type="InterPro" id="IPR050324">
    <property type="entry name" value="CDP-alcohol_PTase-I"/>
</dbReference>
<feature type="domain" description="CDP-alcohol phosphatidyltransferase C-terminal" evidence="14">
    <location>
        <begin position="219"/>
        <end position="255"/>
    </location>
</feature>
<comment type="subcellular location">
    <subcellularLocation>
        <location evidence="1">Membrane</location>
        <topology evidence="1">Multi-pass membrane protein</topology>
    </subcellularLocation>
</comment>
<feature type="compositionally biased region" description="Low complexity" evidence="12">
    <location>
        <begin position="277"/>
        <end position="294"/>
    </location>
</feature>
<evidence type="ECO:0000256" key="5">
    <source>
        <dbReference type="ARBA" id="ARBA00022692"/>
    </source>
</evidence>
<sequence length="307" mass="32883">MKRPPVFRQQIFRPNRARRPGRPHPRLKGLSINHLLPNVLTVLALCSGLTAIRFAMQGRWEPAVIAIVIAAILDALDGRIARLLNGQSKFGEELDSLSDAISFGVAPAFMMYLWGLNGAGSLGWIASMAYAVCCALRLARFNSRLGVVDLPPWAYNYFTGVPAPAGAGLVLLPMILGFEIGPEFLGHPAVIVPWTLLIGGLMVSTLPTFSFKGARVPAQWVVPALAGVGLLAAMLVSQPWWTLSILGLAYLSMLPFSVLQFRKLQSAAELMRTEITEPGADAGAEPAAGAQPSEDVAAPGEEPRKPV</sequence>
<evidence type="ECO:0000256" key="12">
    <source>
        <dbReference type="SAM" id="MobiDB-lite"/>
    </source>
</evidence>
<feature type="region of interest" description="Disordered" evidence="12">
    <location>
        <begin position="276"/>
        <end position="307"/>
    </location>
</feature>
<keyword evidence="8 13" id="KW-0472">Membrane</keyword>
<organism evidence="15 16">
    <name type="scientific">Azospirillum humicireducens</name>
    <dbReference type="NCBI Taxonomy" id="1226968"/>
    <lineage>
        <taxon>Bacteria</taxon>
        <taxon>Pseudomonadati</taxon>
        <taxon>Pseudomonadota</taxon>
        <taxon>Alphaproteobacteria</taxon>
        <taxon>Rhodospirillales</taxon>
        <taxon>Azospirillaceae</taxon>
        <taxon>Azospirillum</taxon>
    </lineage>
</organism>
<dbReference type="GO" id="GO:0016780">
    <property type="term" value="F:phosphotransferase activity, for other substituted phosphate groups"/>
    <property type="evidence" value="ECO:0007669"/>
    <property type="project" value="InterPro"/>
</dbReference>
<reference evidence="15 16" key="1">
    <citation type="journal article" date="2013" name="Int. J. Syst. Evol. Microbiol.">
        <title>Azospirillum humicireducens sp. nov., a nitrogen-fixing bacterium isolated from a microbial fuel cell.</title>
        <authorList>
            <person name="Zhou S."/>
            <person name="Han L."/>
            <person name="Wang Y."/>
            <person name="Yang G."/>
            <person name="Zhuang L."/>
            <person name="Hu P."/>
        </authorList>
    </citation>
    <scope>NUCLEOTIDE SEQUENCE [LARGE SCALE GENOMIC DNA]</scope>
    <source>
        <strain evidence="15 16">SgZ-5</strain>
    </source>
</reference>
<dbReference type="GO" id="GO:0016020">
    <property type="term" value="C:membrane"/>
    <property type="evidence" value="ECO:0007669"/>
    <property type="project" value="UniProtKB-SubCell"/>
</dbReference>
<keyword evidence="7" id="KW-0443">Lipid metabolism</keyword>
<dbReference type="EMBL" id="CP015285">
    <property type="protein sequence ID" value="ANC91928.1"/>
    <property type="molecule type" value="Genomic_DNA"/>
</dbReference>
<dbReference type="PANTHER" id="PTHR14269:SF61">
    <property type="entry name" value="CDP-DIACYLGLYCEROL--SERINE O-PHOSPHATIDYLTRANSFERASE"/>
    <property type="match status" value="1"/>
</dbReference>
<evidence type="ECO:0000259" key="14">
    <source>
        <dbReference type="Pfam" id="PF08009"/>
    </source>
</evidence>
<evidence type="ECO:0000256" key="10">
    <source>
        <dbReference type="ARBA" id="ARBA00023264"/>
    </source>
</evidence>
<dbReference type="AlphaFoldDB" id="A0A160JG64"/>
<dbReference type="Pfam" id="PF01066">
    <property type="entry name" value="CDP-OH_P_transf"/>
    <property type="match status" value="1"/>
</dbReference>
<feature type="transmembrane region" description="Helical" evidence="13">
    <location>
        <begin position="218"/>
        <end position="235"/>
    </location>
</feature>
<dbReference type="InterPro" id="IPR012616">
    <property type="entry name" value="CDP-OH_P_trans_C"/>
</dbReference>
<evidence type="ECO:0000256" key="7">
    <source>
        <dbReference type="ARBA" id="ARBA00023098"/>
    </source>
</evidence>
<keyword evidence="5 13" id="KW-0812">Transmembrane</keyword>
<evidence type="ECO:0000256" key="1">
    <source>
        <dbReference type="ARBA" id="ARBA00004141"/>
    </source>
</evidence>
<dbReference type="InterPro" id="IPR000462">
    <property type="entry name" value="CDP-OH_P_trans"/>
</dbReference>
<protein>
    <submittedName>
        <fullName evidence="15">Phosphatidylcholine/phosphatidylserine synthase</fullName>
    </submittedName>
</protein>
<dbReference type="InterPro" id="IPR043130">
    <property type="entry name" value="CDP-OH_PTrfase_TM_dom"/>
</dbReference>
<dbReference type="Pfam" id="PF08009">
    <property type="entry name" value="CDP-OH_P_tran_2"/>
    <property type="match status" value="1"/>
</dbReference>
<dbReference type="OrthoDB" id="9777147at2"/>
<dbReference type="Proteomes" id="UP000077405">
    <property type="component" value="Chromosome"/>
</dbReference>
<evidence type="ECO:0000256" key="8">
    <source>
        <dbReference type="ARBA" id="ARBA00023136"/>
    </source>
</evidence>
<gene>
    <name evidence="15" type="ORF">A6A40_08400</name>
</gene>
<dbReference type="KEGG" id="ahu:A6A40_08400"/>
<dbReference type="GO" id="GO:0008654">
    <property type="term" value="P:phospholipid biosynthetic process"/>
    <property type="evidence" value="ECO:0007669"/>
    <property type="project" value="UniProtKB-KW"/>
</dbReference>
<feature type="transmembrane region" description="Helical" evidence="13">
    <location>
        <begin position="35"/>
        <end position="54"/>
    </location>
</feature>
<proteinExistence type="inferred from homology"/>
<comment type="similarity">
    <text evidence="2 11">Belongs to the CDP-alcohol phosphatidyltransferase class-I family.</text>
</comment>
<accession>A0A160JG64</accession>
<feature type="transmembrane region" description="Helical" evidence="13">
    <location>
        <begin position="241"/>
        <end position="261"/>
    </location>
</feature>
<dbReference type="InterPro" id="IPR048254">
    <property type="entry name" value="CDP_ALCOHOL_P_TRANSF_CS"/>
</dbReference>
<keyword evidence="10" id="KW-1208">Phospholipid metabolism</keyword>
<evidence type="ECO:0000313" key="15">
    <source>
        <dbReference type="EMBL" id="ANC91928.1"/>
    </source>
</evidence>
<evidence type="ECO:0000256" key="13">
    <source>
        <dbReference type="SAM" id="Phobius"/>
    </source>
</evidence>
<feature type="transmembrane region" description="Helical" evidence="13">
    <location>
        <begin position="184"/>
        <end position="206"/>
    </location>
</feature>
<dbReference type="STRING" id="1226968.A6A40_08400"/>
<dbReference type="RefSeq" id="WP_063635008.1">
    <property type="nucleotide sequence ID" value="NZ_CP015285.1"/>
</dbReference>
<evidence type="ECO:0000256" key="9">
    <source>
        <dbReference type="ARBA" id="ARBA00023209"/>
    </source>
</evidence>
<dbReference type="PROSITE" id="PS00379">
    <property type="entry name" value="CDP_ALCOHOL_P_TRANSF"/>
    <property type="match status" value="1"/>
</dbReference>
<keyword evidence="16" id="KW-1185">Reference proteome</keyword>
<keyword evidence="9" id="KW-0594">Phospholipid biosynthesis</keyword>
<feature type="transmembrane region" description="Helical" evidence="13">
    <location>
        <begin position="153"/>
        <end position="178"/>
    </location>
</feature>
<evidence type="ECO:0000256" key="6">
    <source>
        <dbReference type="ARBA" id="ARBA00022989"/>
    </source>
</evidence>
<evidence type="ECO:0000313" key="16">
    <source>
        <dbReference type="Proteomes" id="UP000077405"/>
    </source>
</evidence>
<evidence type="ECO:0000256" key="2">
    <source>
        <dbReference type="ARBA" id="ARBA00010441"/>
    </source>
</evidence>
<keyword evidence="6 13" id="KW-1133">Transmembrane helix</keyword>
<name>A0A160JG64_9PROT</name>
<dbReference type="PANTHER" id="PTHR14269">
    <property type="entry name" value="CDP-DIACYLGLYCEROL--GLYCEROL-3-PHOSPHATE 3-PHOSPHATIDYLTRANSFERASE-RELATED"/>
    <property type="match status" value="1"/>
</dbReference>
<keyword evidence="4 11" id="KW-0808">Transferase</keyword>
<keyword evidence="3" id="KW-0444">Lipid biosynthesis</keyword>
<evidence type="ECO:0000256" key="4">
    <source>
        <dbReference type="ARBA" id="ARBA00022679"/>
    </source>
</evidence>